<proteinExistence type="predicted"/>
<dbReference type="InterPro" id="IPR018673">
    <property type="entry name" value="DUF2141"/>
</dbReference>
<dbReference type="EMBL" id="QUSW01000001">
    <property type="protein sequence ID" value="RQP25824.1"/>
    <property type="molecule type" value="Genomic_DNA"/>
</dbReference>
<keyword evidence="1" id="KW-0732">Signal</keyword>
<dbReference type="Pfam" id="PF09912">
    <property type="entry name" value="DUF2141"/>
    <property type="match status" value="1"/>
</dbReference>
<name>A0A3N7HU87_9BURK</name>
<feature type="signal peptide" evidence="1">
    <location>
        <begin position="1"/>
        <end position="24"/>
    </location>
</feature>
<protein>
    <submittedName>
        <fullName evidence="2">DUF2141 domain-containing protein</fullName>
    </submittedName>
</protein>
<dbReference type="RefSeq" id="WP_124538488.1">
    <property type="nucleotide sequence ID" value="NZ_QUSW01000001.1"/>
</dbReference>
<dbReference type="Proteomes" id="UP000267464">
    <property type="component" value="Unassembled WGS sequence"/>
</dbReference>
<dbReference type="OrthoDB" id="9788332at2"/>
<evidence type="ECO:0000256" key="1">
    <source>
        <dbReference type="SAM" id="SignalP"/>
    </source>
</evidence>
<gene>
    <name evidence="2" type="ORF">DZC73_01830</name>
</gene>
<evidence type="ECO:0000313" key="2">
    <source>
        <dbReference type="EMBL" id="RQP25824.1"/>
    </source>
</evidence>
<dbReference type="AlphaFoldDB" id="A0A3N7HU87"/>
<sequence>MNRAVTQVLATTAVFFGMSAAAQALELRVEVVNAKSDKGTILGAVYGTPAAWLKDGQQVQGAMDTAKEKAVLVYRNLPAGSYAISVFHDENGNGKLDTNVVGFPTERYGFSRDAKGNMAPPSFSDAVVDLQADTTITVTLR</sequence>
<keyword evidence="3" id="KW-1185">Reference proteome</keyword>
<evidence type="ECO:0000313" key="3">
    <source>
        <dbReference type="Proteomes" id="UP000267464"/>
    </source>
</evidence>
<comment type="caution">
    <text evidence="2">The sequence shown here is derived from an EMBL/GenBank/DDBJ whole genome shotgun (WGS) entry which is preliminary data.</text>
</comment>
<reference evidence="2 3" key="2">
    <citation type="submission" date="2018-12" db="EMBL/GenBank/DDBJ databases">
        <title>Rhizobacter gummiphilus sp. nov., a rubber-degrading bacterium isolated from the soil of a botanical garden in Japan.</title>
        <authorList>
            <person name="Shunsuke S.S."/>
        </authorList>
    </citation>
    <scope>NUCLEOTIDE SEQUENCE [LARGE SCALE GENOMIC DNA]</scope>
    <source>
        <strain evidence="2 3">S-16</strain>
    </source>
</reference>
<reference evidence="2 3" key="1">
    <citation type="submission" date="2018-08" db="EMBL/GenBank/DDBJ databases">
        <authorList>
            <person name="Khan S.A."/>
            <person name="Jeon C.O."/>
            <person name="Chun B.H."/>
            <person name="Jeong S.E."/>
        </authorList>
    </citation>
    <scope>NUCLEOTIDE SEQUENCE [LARGE SCALE GENOMIC DNA]</scope>
    <source>
        <strain evidence="2 3">S-16</strain>
    </source>
</reference>
<organism evidence="2 3">
    <name type="scientific">Piscinibacter terrae</name>
    <dbReference type="NCBI Taxonomy" id="2496871"/>
    <lineage>
        <taxon>Bacteria</taxon>
        <taxon>Pseudomonadati</taxon>
        <taxon>Pseudomonadota</taxon>
        <taxon>Betaproteobacteria</taxon>
        <taxon>Burkholderiales</taxon>
        <taxon>Sphaerotilaceae</taxon>
        <taxon>Piscinibacter</taxon>
    </lineage>
</organism>
<accession>A0A3N7HU87</accession>
<feature type="chain" id="PRO_5018267140" evidence="1">
    <location>
        <begin position="25"/>
        <end position="141"/>
    </location>
</feature>